<reference evidence="1 2" key="1">
    <citation type="journal article" date="2008" name="Proc. Natl. Acad. Sci. U.S.A.">
        <title>The genome of Cyanothece 51142, a unicellular diazotrophic cyanobacterium important in the marine nitrogen cycle.</title>
        <authorList>
            <person name="Welsh E.A."/>
            <person name="Liberton M."/>
            <person name="Stoeckel J."/>
            <person name="Loh T."/>
            <person name="Elvitigala T."/>
            <person name="Wang C."/>
            <person name="Wollam A."/>
            <person name="Fulton R.S."/>
            <person name="Clifton S.W."/>
            <person name="Jacobs J.M."/>
            <person name="Aurora R."/>
            <person name="Ghosh B.K."/>
            <person name="Sherman L.A."/>
            <person name="Smith R.D."/>
            <person name="Wilson R.K."/>
            <person name="Pakrasi H.B."/>
        </authorList>
    </citation>
    <scope>NUCLEOTIDE SEQUENCE [LARGE SCALE GENOMIC DNA]</scope>
    <source>
        <strain evidence="2">ATCC 51142 / BH68</strain>
        <plasmid evidence="2">C</plasmid>
    </source>
</reference>
<dbReference type="KEGG" id="cyt:cce_5287"/>
<sequence>MEIDRIPLSQLPNRYGIARSAVYTRLKDLQIEPITEAFSKAFDP</sequence>
<proteinExistence type="predicted"/>
<keyword evidence="1" id="KW-0614">Plasmid</keyword>
<geneLocation type="plasmid" evidence="2">
    <name>C</name>
</geneLocation>
<dbReference type="RefSeq" id="WP_009547969.1">
    <property type="nucleotide sequence ID" value="NC_010542.1"/>
</dbReference>
<gene>
    <name evidence="1" type="ordered locus">cce_5287</name>
</gene>
<evidence type="ECO:0000313" key="1">
    <source>
        <dbReference type="EMBL" id="ACB54633.1"/>
    </source>
</evidence>
<protein>
    <submittedName>
        <fullName evidence="1">Uncharacterized protein</fullName>
    </submittedName>
</protein>
<dbReference type="Proteomes" id="UP000001203">
    <property type="component" value="Plasmid pC"/>
</dbReference>
<dbReference type="EMBL" id="CP000810">
    <property type="protein sequence ID" value="ACB54633.1"/>
    <property type="molecule type" value="Genomic_DNA"/>
</dbReference>
<evidence type="ECO:0000313" key="2">
    <source>
        <dbReference type="Proteomes" id="UP000001203"/>
    </source>
</evidence>
<name>B1X3C2_CROS5</name>
<dbReference type="HOGENOM" id="CLU_3215167_0_0_3"/>
<dbReference type="AlphaFoldDB" id="B1X3C2"/>
<accession>B1X3C2</accession>
<keyword evidence="2" id="KW-1185">Reference proteome</keyword>
<organism evidence="1 2">
    <name type="scientific">Crocosphaera subtropica (strain ATCC 51142 / BH68)</name>
    <name type="common">Cyanothece sp. (strain ATCC 51142)</name>
    <dbReference type="NCBI Taxonomy" id="43989"/>
    <lineage>
        <taxon>Bacteria</taxon>
        <taxon>Bacillati</taxon>
        <taxon>Cyanobacteriota</taxon>
        <taxon>Cyanophyceae</taxon>
        <taxon>Oscillatoriophycideae</taxon>
        <taxon>Chroococcales</taxon>
        <taxon>Aphanothecaceae</taxon>
        <taxon>Crocosphaera</taxon>
        <taxon>Crocosphaera subtropica</taxon>
    </lineage>
</organism>